<evidence type="ECO:0000256" key="1">
    <source>
        <dbReference type="SAM" id="Phobius"/>
    </source>
</evidence>
<keyword evidence="1" id="KW-0472">Membrane</keyword>
<keyword evidence="1" id="KW-1133">Transmembrane helix</keyword>
<reference evidence="2 3" key="2">
    <citation type="journal article" date="2016" name="Genome Announc.">
        <title>Complete Genome Sequence of the Highly Virulent Aeromonas schubertii Strain WL1483, Isolated from Diseased Snakehead Fish (Channa argus) in China.</title>
        <authorList>
            <person name="Liu L."/>
            <person name="Li N."/>
            <person name="Zhang D."/>
            <person name="Fu X."/>
            <person name="Shi C."/>
            <person name="Lin Q."/>
            <person name="Hao G."/>
        </authorList>
    </citation>
    <scope>NUCLEOTIDE SEQUENCE [LARGE SCALE GENOMIC DNA]</scope>
    <source>
        <strain evidence="2 3">WL1483</strain>
    </source>
</reference>
<evidence type="ECO:0000313" key="3">
    <source>
        <dbReference type="Proteomes" id="UP000058114"/>
    </source>
</evidence>
<dbReference type="EMBL" id="CP013067">
    <property type="protein sequence ID" value="ALP40512.1"/>
    <property type="molecule type" value="Genomic_DNA"/>
</dbReference>
<accession>A0A0S2SFQ7</accession>
<dbReference type="PATRIC" id="fig|652.5.peg.2791"/>
<gene>
    <name evidence="2" type="ORF">WL1483_1093</name>
</gene>
<sequence>MQQQVSLHSPFLSPGYQVRWKGGVAQTWIWDQERLQPRLPTHFQGNIIPESLLSLATEDGERWLQGIDGCEWQQWRDGILVESRLSECRDNAAITCDYSRRLPLQGAERTWLVMCAAAAVATLLLASLMLQGGMALRHWQALTQLEEQLSAQDESALMAQQARLRAERHRQRLLAQRSLLQQESSTLLNQILEKMPATVSNLQQLVIQPGRLEMTLSDSHPDPRGYVTRFDGLQAGAMVLRNVQIQLSSNGQGVRFIAEIDRVTPVGRTRS</sequence>
<evidence type="ECO:0000313" key="2">
    <source>
        <dbReference type="EMBL" id="ALP40512.1"/>
    </source>
</evidence>
<dbReference type="KEGG" id="asr:WL1483_1093"/>
<organism evidence="2 3">
    <name type="scientific">Aeromonas schubertii</name>
    <dbReference type="NCBI Taxonomy" id="652"/>
    <lineage>
        <taxon>Bacteria</taxon>
        <taxon>Pseudomonadati</taxon>
        <taxon>Pseudomonadota</taxon>
        <taxon>Gammaproteobacteria</taxon>
        <taxon>Aeromonadales</taxon>
        <taxon>Aeromonadaceae</taxon>
        <taxon>Aeromonas</taxon>
    </lineage>
</organism>
<dbReference type="Proteomes" id="UP000058114">
    <property type="component" value="Chromosome"/>
</dbReference>
<dbReference type="AlphaFoldDB" id="A0A0S2SFQ7"/>
<feature type="transmembrane region" description="Helical" evidence="1">
    <location>
        <begin position="111"/>
        <end position="130"/>
    </location>
</feature>
<keyword evidence="1" id="KW-0812">Transmembrane</keyword>
<proteinExistence type="predicted"/>
<reference evidence="3" key="1">
    <citation type="submission" date="2015-10" db="EMBL/GenBank/DDBJ databases">
        <title>Complete Genome Sequence of Aeromonas schubertii strain WL1483.</title>
        <authorList>
            <person name="Liu L."/>
        </authorList>
    </citation>
    <scope>NUCLEOTIDE SEQUENCE [LARGE SCALE GENOMIC DNA]</scope>
    <source>
        <strain evidence="3">WL1483</strain>
    </source>
</reference>
<protein>
    <submittedName>
        <fullName evidence="2">Uncharacterized protein</fullName>
    </submittedName>
</protein>
<name>A0A0S2SFQ7_9GAMM</name>